<proteinExistence type="predicted"/>
<dbReference type="RefSeq" id="WP_203736002.1">
    <property type="nucleotide sequence ID" value="NZ_BAAATX010000105.1"/>
</dbReference>
<name>A0ABQ3ZEE7_9ACTN</name>
<reference evidence="4 5" key="1">
    <citation type="submission" date="2021-01" db="EMBL/GenBank/DDBJ databases">
        <title>Whole genome shotgun sequence of Actinoplanes durhamensis NBRC 14914.</title>
        <authorList>
            <person name="Komaki H."/>
            <person name="Tamura T."/>
        </authorList>
    </citation>
    <scope>NUCLEOTIDE SEQUENCE [LARGE SCALE GENOMIC DNA]</scope>
    <source>
        <strain evidence="4 5">NBRC 14914</strain>
    </source>
</reference>
<evidence type="ECO:0000256" key="1">
    <source>
        <dbReference type="ARBA" id="ARBA00001968"/>
    </source>
</evidence>
<evidence type="ECO:0000256" key="2">
    <source>
        <dbReference type="ARBA" id="ARBA00022723"/>
    </source>
</evidence>
<comment type="caution">
    <text evidence="4">The sequence shown here is derived from an EMBL/GenBank/DDBJ whole genome shotgun (WGS) entry which is preliminary data.</text>
</comment>
<dbReference type="InterPro" id="IPR027806">
    <property type="entry name" value="HARBI1_dom"/>
</dbReference>
<evidence type="ECO:0000313" key="4">
    <source>
        <dbReference type="EMBL" id="GIE08160.1"/>
    </source>
</evidence>
<gene>
    <name evidence="4" type="ORF">Adu01nite_95100</name>
</gene>
<sequence length="274" mass="30152">MSVTYAAVLPVREETVLFLSGLLHTERRRLGTRAGTRSLGCFKQAILVLRWLLDGTRIVQLAADNQVSRSTGYAYLHEGIRVLAASAPSLHSVLLAAKMAGYAHVNIDGTLIETDRCRTPGPTPGVDLWWSGKHDNHGGNIQVITAPDGWPLWTSPVRPGREHDTTALREHGEILPLLTAWTDDDLRVLGDLGYEGEQSTITVAYKKPKNAACTEMQQQFNRAHNAVRAIGERGNSLLKTTFKALRNISLCPWSIGRITAAALVILHIEHDRTT</sequence>
<dbReference type="Pfam" id="PF13359">
    <property type="entry name" value="DDE_Tnp_4"/>
    <property type="match status" value="1"/>
</dbReference>
<accession>A0ABQ3ZEE7</accession>
<protein>
    <submittedName>
        <fullName evidence="4">Transposase</fullName>
    </submittedName>
</protein>
<keyword evidence="5" id="KW-1185">Reference proteome</keyword>
<feature type="domain" description="DDE Tnp4" evidence="3">
    <location>
        <begin position="107"/>
        <end position="264"/>
    </location>
</feature>
<dbReference type="Proteomes" id="UP000637628">
    <property type="component" value="Unassembled WGS sequence"/>
</dbReference>
<evidence type="ECO:0000259" key="3">
    <source>
        <dbReference type="Pfam" id="PF13359"/>
    </source>
</evidence>
<comment type="cofactor">
    <cofactor evidence="1">
        <name>a divalent metal cation</name>
        <dbReference type="ChEBI" id="CHEBI:60240"/>
    </cofactor>
</comment>
<organism evidence="4 5">
    <name type="scientific">Paractinoplanes durhamensis</name>
    <dbReference type="NCBI Taxonomy" id="113563"/>
    <lineage>
        <taxon>Bacteria</taxon>
        <taxon>Bacillati</taxon>
        <taxon>Actinomycetota</taxon>
        <taxon>Actinomycetes</taxon>
        <taxon>Micromonosporales</taxon>
        <taxon>Micromonosporaceae</taxon>
        <taxon>Paractinoplanes</taxon>
    </lineage>
</organism>
<evidence type="ECO:0000313" key="5">
    <source>
        <dbReference type="Proteomes" id="UP000637628"/>
    </source>
</evidence>
<keyword evidence="2" id="KW-0479">Metal-binding</keyword>
<dbReference type="EMBL" id="BOML01000131">
    <property type="protein sequence ID" value="GIE08160.1"/>
    <property type="molecule type" value="Genomic_DNA"/>
</dbReference>